<reference evidence="2" key="1">
    <citation type="submission" date="2020-05" db="EMBL/GenBank/DDBJ databases">
        <title>Mycena genomes resolve the evolution of fungal bioluminescence.</title>
        <authorList>
            <person name="Tsai I.J."/>
        </authorList>
    </citation>
    <scope>NUCLEOTIDE SEQUENCE</scope>
    <source>
        <strain evidence="2">171206Taipei</strain>
    </source>
</reference>
<evidence type="ECO:0000259" key="1">
    <source>
        <dbReference type="PROSITE" id="PS50181"/>
    </source>
</evidence>
<dbReference type="Gene3D" id="3.80.10.10">
    <property type="entry name" value="Ribonuclease Inhibitor"/>
    <property type="match status" value="1"/>
</dbReference>
<organism evidence="2 3">
    <name type="scientific">Mycena indigotica</name>
    <dbReference type="NCBI Taxonomy" id="2126181"/>
    <lineage>
        <taxon>Eukaryota</taxon>
        <taxon>Fungi</taxon>
        <taxon>Dikarya</taxon>
        <taxon>Basidiomycota</taxon>
        <taxon>Agaricomycotina</taxon>
        <taxon>Agaricomycetes</taxon>
        <taxon>Agaricomycetidae</taxon>
        <taxon>Agaricales</taxon>
        <taxon>Marasmiineae</taxon>
        <taxon>Mycenaceae</taxon>
        <taxon>Mycena</taxon>
    </lineage>
</organism>
<feature type="domain" description="F-box" evidence="1">
    <location>
        <begin position="1"/>
        <end position="46"/>
    </location>
</feature>
<name>A0A8H6S3W0_9AGAR</name>
<dbReference type="Proteomes" id="UP000636479">
    <property type="component" value="Unassembled WGS sequence"/>
</dbReference>
<gene>
    <name evidence="2" type="ORF">MIND_01168200</name>
</gene>
<sequence length="378" mass="42845">MTSIPSELVDLILCDLDNSSLLSASLTCSDWLPIARSHLRLVFRRGSEFQFRNIAATSSLAPHLRTLHLAYARYTHELLLSQFVSLRSMVIDHCVLPSDIPCFPQLHKLELHRVRFISEENVLRSFQNLPLLRTLAWNEVQWSSASDNTVLQPVPLMTMSLRLDFLYLNVYMTGFWDTISHTVYPRHLHLSAYKHQTNMELSSRYLHTIGRQLESLCIQPENHAATPVMNDGALSLVGLTALHTLELRSALHYHTSNGSYVVGFEPFVEKLLLQLTSPLDTLILAVRPVTPDATSPQAQLEQVSHLFQVLKSHRILSSLRKLRFLVEGKGNLYKADANANDLPRLRSFIEPILRAAVPAAFHGILAFEMGELHTWSKC</sequence>
<evidence type="ECO:0000313" key="2">
    <source>
        <dbReference type="EMBL" id="KAF7292700.1"/>
    </source>
</evidence>
<dbReference type="AlphaFoldDB" id="A0A8H6S3W0"/>
<proteinExistence type="predicted"/>
<dbReference type="InterPro" id="IPR036047">
    <property type="entry name" value="F-box-like_dom_sf"/>
</dbReference>
<dbReference type="PROSITE" id="PS50181">
    <property type="entry name" value="FBOX"/>
    <property type="match status" value="1"/>
</dbReference>
<dbReference type="EMBL" id="JACAZF010000011">
    <property type="protein sequence ID" value="KAF7292700.1"/>
    <property type="molecule type" value="Genomic_DNA"/>
</dbReference>
<protein>
    <recommendedName>
        <fullName evidence="1">F-box domain-containing protein</fullName>
    </recommendedName>
</protein>
<accession>A0A8H6S3W0</accession>
<dbReference type="RefSeq" id="XP_037215128.1">
    <property type="nucleotide sequence ID" value="XM_037368202.1"/>
</dbReference>
<dbReference type="InterPro" id="IPR001810">
    <property type="entry name" value="F-box_dom"/>
</dbReference>
<dbReference type="GeneID" id="59350718"/>
<keyword evidence="3" id="KW-1185">Reference proteome</keyword>
<comment type="caution">
    <text evidence="2">The sequence shown here is derived from an EMBL/GenBank/DDBJ whole genome shotgun (WGS) entry which is preliminary data.</text>
</comment>
<dbReference type="SUPFAM" id="SSF81383">
    <property type="entry name" value="F-box domain"/>
    <property type="match status" value="1"/>
</dbReference>
<dbReference type="SUPFAM" id="SSF52047">
    <property type="entry name" value="RNI-like"/>
    <property type="match status" value="1"/>
</dbReference>
<dbReference type="InterPro" id="IPR032675">
    <property type="entry name" value="LRR_dom_sf"/>
</dbReference>
<dbReference type="OrthoDB" id="270763at2759"/>
<evidence type="ECO:0000313" key="3">
    <source>
        <dbReference type="Proteomes" id="UP000636479"/>
    </source>
</evidence>